<feature type="compositionally biased region" description="Polar residues" evidence="1">
    <location>
        <begin position="87"/>
        <end position="100"/>
    </location>
</feature>
<dbReference type="AlphaFoldDB" id="A0A5E4F1P1"/>
<feature type="compositionally biased region" description="Polar residues" evidence="1">
    <location>
        <begin position="64"/>
        <end position="76"/>
    </location>
</feature>
<evidence type="ECO:0000313" key="2">
    <source>
        <dbReference type="EMBL" id="VVA21350.1"/>
    </source>
</evidence>
<evidence type="ECO:0000313" key="3">
    <source>
        <dbReference type="Proteomes" id="UP000327085"/>
    </source>
</evidence>
<accession>A0A5E4F1P1</accession>
<dbReference type="Gramene" id="VVA21350">
    <property type="protein sequence ID" value="VVA21350"/>
    <property type="gene ID" value="Prudul26B018845"/>
</dbReference>
<dbReference type="EMBL" id="CABIKO010000052">
    <property type="protein sequence ID" value="VVA21350.1"/>
    <property type="molecule type" value="Genomic_DNA"/>
</dbReference>
<name>A0A5E4F1P1_PRUDU</name>
<gene>
    <name evidence="2" type="ORF">ALMOND_2B018845</name>
</gene>
<dbReference type="Proteomes" id="UP000327085">
    <property type="component" value="Chromosome 5"/>
</dbReference>
<organism evidence="2 3">
    <name type="scientific">Prunus dulcis</name>
    <name type="common">Almond</name>
    <name type="synonym">Amygdalus dulcis</name>
    <dbReference type="NCBI Taxonomy" id="3755"/>
    <lineage>
        <taxon>Eukaryota</taxon>
        <taxon>Viridiplantae</taxon>
        <taxon>Streptophyta</taxon>
        <taxon>Embryophyta</taxon>
        <taxon>Tracheophyta</taxon>
        <taxon>Spermatophyta</taxon>
        <taxon>Magnoliopsida</taxon>
        <taxon>eudicotyledons</taxon>
        <taxon>Gunneridae</taxon>
        <taxon>Pentapetalae</taxon>
        <taxon>rosids</taxon>
        <taxon>fabids</taxon>
        <taxon>Rosales</taxon>
        <taxon>Rosaceae</taxon>
        <taxon>Amygdaloideae</taxon>
        <taxon>Amygdaleae</taxon>
        <taxon>Prunus</taxon>
    </lineage>
</organism>
<feature type="region of interest" description="Disordered" evidence="1">
    <location>
        <begin position="64"/>
        <end position="110"/>
    </location>
</feature>
<dbReference type="InParanoid" id="A0A5E4F1P1"/>
<evidence type="ECO:0000256" key="1">
    <source>
        <dbReference type="SAM" id="MobiDB-lite"/>
    </source>
</evidence>
<protein>
    <submittedName>
        <fullName evidence="2">Uncharacterized protein</fullName>
    </submittedName>
</protein>
<proteinExistence type="predicted"/>
<reference evidence="3" key="1">
    <citation type="journal article" date="2020" name="Plant J.">
        <title>Transposons played a major role in the diversification between the closely related almond and peach genomes: results from the almond genome sequence.</title>
        <authorList>
            <person name="Alioto T."/>
            <person name="Alexiou K.G."/>
            <person name="Bardil A."/>
            <person name="Barteri F."/>
            <person name="Castanera R."/>
            <person name="Cruz F."/>
            <person name="Dhingra A."/>
            <person name="Duval H."/>
            <person name="Fernandez I Marti A."/>
            <person name="Frias L."/>
            <person name="Galan B."/>
            <person name="Garcia J.L."/>
            <person name="Howad W."/>
            <person name="Gomez-Garrido J."/>
            <person name="Gut M."/>
            <person name="Julca I."/>
            <person name="Morata J."/>
            <person name="Puigdomenech P."/>
            <person name="Ribeca P."/>
            <person name="Rubio Cabetas M.J."/>
            <person name="Vlasova A."/>
            <person name="Wirthensohn M."/>
            <person name="Garcia-Mas J."/>
            <person name="Gabaldon T."/>
            <person name="Casacuberta J.M."/>
            <person name="Arus P."/>
        </authorList>
    </citation>
    <scope>NUCLEOTIDE SEQUENCE [LARGE SCALE GENOMIC DNA]</scope>
    <source>
        <strain evidence="3">cv. Texas</strain>
    </source>
</reference>
<sequence length="110" mass="12270">MKREYEIIVLLEEEEEHSQDKPTFLSAWPIMQAPRGRCHYHPCPHSSTPPRGLIIAHGTASGSTCAPTTQFLTDPPQQAVPAHCRPPSSSSVHTQLNQPITHPPPQHKKR</sequence>